<keyword evidence="3" id="KW-0436">Ligase</keyword>
<accession>A0A2J7PKY0</accession>
<dbReference type="GO" id="GO:0005777">
    <property type="term" value="C:peroxisome"/>
    <property type="evidence" value="ECO:0007669"/>
    <property type="project" value="UniProtKB-SubCell"/>
</dbReference>
<keyword evidence="8" id="KW-1185">Reference proteome</keyword>
<protein>
    <recommendedName>
        <fullName evidence="9">Luciferin 4-monooxygenase</fullName>
    </recommendedName>
</protein>
<name>A0A2J7PKY0_9NEOP</name>
<dbReference type="SUPFAM" id="SSF56801">
    <property type="entry name" value="Acetyl-CoA synthetase-like"/>
    <property type="match status" value="1"/>
</dbReference>
<dbReference type="Pfam" id="PF00501">
    <property type="entry name" value="AMP-binding"/>
    <property type="match status" value="1"/>
</dbReference>
<evidence type="ECO:0000256" key="2">
    <source>
        <dbReference type="ARBA" id="ARBA00006432"/>
    </source>
</evidence>
<evidence type="ECO:0000259" key="6">
    <source>
        <dbReference type="Pfam" id="PF13193"/>
    </source>
</evidence>
<comment type="similarity">
    <text evidence="2">Belongs to the ATP-dependent AMP-binding enzyme family.</text>
</comment>
<dbReference type="InterPro" id="IPR045851">
    <property type="entry name" value="AMP-bd_C_sf"/>
</dbReference>
<dbReference type="Gene3D" id="2.30.38.10">
    <property type="entry name" value="Luciferase, Domain 3"/>
    <property type="match status" value="1"/>
</dbReference>
<dbReference type="InterPro" id="IPR025110">
    <property type="entry name" value="AMP-bd_C"/>
</dbReference>
<feature type="domain" description="AMP-dependent synthetase/ligase" evidence="5">
    <location>
        <begin position="2"/>
        <end position="149"/>
    </location>
</feature>
<dbReference type="EMBL" id="NEVH01024531">
    <property type="protein sequence ID" value="PNF16996.1"/>
    <property type="molecule type" value="Genomic_DNA"/>
</dbReference>
<dbReference type="Gene3D" id="3.30.300.30">
    <property type="match status" value="1"/>
</dbReference>
<dbReference type="InterPro" id="IPR000873">
    <property type="entry name" value="AMP-dep_synth/lig_dom"/>
</dbReference>
<dbReference type="FunFam" id="3.30.300.30:FF:000007">
    <property type="entry name" value="4-coumarate--CoA ligase 2"/>
    <property type="match status" value="1"/>
</dbReference>
<evidence type="ECO:0000259" key="5">
    <source>
        <dbReference type="Pfam" id="PF00501"/>
    </source>
</evidence>
<dbReference type="Proteomes" id="UP000235965">
    <property type="component" value="Unassembled WGS sequence"/>
</dbReference>
<dbReference type="Gene3D" id="3.40.50.980">
    <property type="match status" value="1"/>
</dbReference>
<dbReference type="PANTHER" id="PTHR24096:SF149">
    <property type="entry name" value="AMP-BINDING DOMAIN-CONTAINING PROTEIN-RELATED"/>
    <property type="match status" value="1"/>
</dbReference>
<evidence type="ECO:0000313" key="7">
    <source>
        <dbReference type="EMBL" id="PNF16996.1"/>
    </source>
</evidence>
<comment type="subcellular location">
    <subcellularLocation>
        <location evidence="1">Peroxisome</location>
    </subcellularLocation>
</comment>
<dbReference type="InParanoid" id="A0A2J7PKY0"/>
<gene>
    <name evidence="7" type="ORF">B7P43_G03148</name>
</gene>
<keyword evidence="4" id="KW-0576">Peroxisome</keyword>
<dbReference type="Pfam" id="PF13193">
    <property type="entry name" value="AMP-binding_C"/>
    <property type="match status" value="1"/>
</dbReference>
<evidence type="ECO:0000313" key="8">
    <source>
        <dbReference type="Proteomes" id="UP000235965"/>
    </source>
</evidence>
<organism evidence="7 8">
    <name type="scientific">Cryptotermes secundus</name>
    <dbReference type="NCBI Taxonomy" id="105785"/>
    <lineage>
        <taxon>Eukaryota</taxon>
        <taxon>Metazoa</taxon>
        <taxon>Ecdysozoa</taxon>
        <taxon>Arthropoda</taxon>
        <taxon>Hexapoda</taxon>
        <taxon>Insecta</taxon>
        <taxon>Pterygota</taxon>
        <taxon>Neoptera</taxon>
        <taxon>Polyneoptera</taxon>
        <taxon>Dictyoptera</taxon>
        <taxon>Blattodea</taxon>
        <taxon>Blattoidea</taxon>
        <taxon>Termitoidae</taxon>
        <taxon>Kalotermitidae</taxon>
        <taxon>Cryptotermitinae</taxon>
        <taxon>Cryptotermes</taxon>
    </lineage>
</organism>
<evidence type="ECO:0000256" key="1">
    <source>
        <dbReference type="ARBA" id="ARBA00004275"/>
    </source>
</evidence>
<evidence type="ECO:0008006" key="9">
    <source>
        <dbReference type="Google" id="ProtNLM"/>
    </source>
</evidence>
<sequence length="291" mass="32579">MCMCEGTRVVVVCKFKPDPFIQSIKEHKVTCLYLVASLLVFLMKRDVLDKPECSSVRHIWTGAAPLSVKLQQLVLEKLAGSAVLHHSYGLTETTFTMFTCTVDNCRLGTPGKVTPGMECKVVDVKTGKMIGPNCRGELCFRGPLLMKGYMMNVVETSKAIDTDGWFHSGDLGYYNQDGYFYIVDRLKELIKYQGYQVSPSELESILVVHPAIEDAAVVGIEDETYGELPGAFIVREPDSHITEDEIKAYVARQVSPYKRLSGGVWFVNFIPKTTTGKINRRELRNSIDMLS</sequence>
<dbReference type="GO" id="GO:0016405">
    <property type="term" value="F:CoA-ligase activity"/>
    <property type="evidence" value="ECO:0007669"/>
    <property type="project" value="TreeGrafter"/>
</dbReference>
<evidence type="ECO:0000256" key="4">
    <source>
        <dbReference type="ARBA" id="ARBA00023140"/>
    </source>
</evidence>
<dbReference type="STRING" id="105785.A0A2J7PKY0"/>
<feature type="domain" description="AMP-binding enzyme C-terminal" evidence="6">
    <location>
        <begin position="201"/>
        <end position="277"/>
    </location>
</feature>
<dbReference type="OrthoDB" id="10253869at2759"/>
<dbReference type="AlphaFoldDB" id="A0A2J7PKY0"/>
<reference evidence="7 8" key="1">
    <citation type="submission" date="2017-12" db="EMBL/GenBank/DDBJ databases">
        <title>Hemimetabolous genomes reveal molecular basis of termite eusociality.</title>
        <authorList>
            <person name="Harrison M.C."/>
            <person name="Jongepier E."/>
            <person name="Robertson H.M."/>
            <person name="Arning N."/>
            <person name="Bitard-Feildel T."/>
            <person name="Chao H."/>
            <person name="Childers C.P."/>
            <person name="Dinh H."/>
            <person name="Doddapaneni H."/>
            <person name="Dugan S."/>
            <person name="Gowin J."/>
            <person name="Greiner C."/>
            <person name="Han Y."/>
            <person name="Hu H."/>
            <person name="Hughes D.S.T."/>
            <person name="Huylmans A.-K."/>
            <person name="Kemena C."/>
            <person name="Kremer L.P.M."/>
            <person name="Lee S.L."/>
            <person name="Lopez-Ezquerra A."/>
            <person name="Mallet L."/>
            <person name="Monroy-Kuhn J.M."/>
            <person name="Moser A."/>
            <person name="Murali S.C."/>
            <person name="Muzny D.M."/>
            <person name="Otani S."/>
            <person name="Piulachs M.-D."/>
            <person name="Poelchau M."/>
            <person name="Qu J."/>
            <person name="Schaub F."/>
            <person name="Wada-Katsumata A."/>
            <person name="Worley K.C."/>
            <person name="Xie Q."/>
            <person name="Ylla G."/>
            <person name="Poulsen M."/>
            <person name="Gibbs R.A."/>
            <person name="Schal C."/>
            <person name="Richards S."/>
            <person name="Belles X."/>
            <person name="Korb J."/>
            <person name="Bornberg-Bauer E."/>
        </authorList>
    </citation>
    <scope>NUCLEOTIDE SEQUENCE [LARGE SCALE GENOMIC DNA]</scope>
    <source>
        <tissue evidence="7">Whole body</tissue>
    </source>
</reference>
<comment type="caution">
    <text evidence="7">The sequence shown here is derived from an EMBL/GenBank/DDBJ whole genome shotgun (WGS) entry which is preliminary data.</text>
</comment>
<proteinExistence type="inferred from homology"/>
<evidence type="ECO:0000256" key="3">
    <source>
        <dbReference type="ARBA" id="ARBA00022598"/>
    </source>
</evidence>
<dbReference type="PANTHER" id="PTHR24096">
    <property type="entry name" value="LONG-CHAIN-FATTY-ACID--COA LIGASE"/>
    <property type="match status" value="1"/>
</dbReference>